<dbReference type="InterPro" id="IPR031893">
    <property type="entry name" value="Phage_tail_APC"/>
</dbReference>
<gene>
    <name evidence="2" type="ORF">CRP227_gp42</name>
</gene>
<evidence type="ECO:0000259" key="1">
    <source>
        <dbReference type="Pfam" id="PF16778"/>
    </source>
</evidence>
<sequence>MTITITEVRNAASLQADNLRMDVEINHPQYGWIPYTLDPADTDTTIDNDEVMALIGTDFAAYVPPTQAELDAAAAAQVRAERDNRLVTEVDPIVSNALRWADLTAAKQAEWTQYRTDLLNVPGQAGFPHDITWPTKPE</sequence>
<evidence type="ECO:0000313" key="3">
    <source>
        <dbReference type="Proteomes" id="UP001304490"/>
    </source>
</evidence>
<keyword evidence="3" id="KW-1185">Reference proteome</keyword>
<accession>A0AAX3ZYS8</accession>
<reference evidence="2 3" key="1">
    <citation type="submission" date="2023-08" db="EMBL/GenBank/DDBJ databases">
        <authorList>
            <person name="Du S."/>
            <person name="Wu Z."/>
            <person name="Wu Y."/>
            <person name="Yang M."/>
            <person name="Shao J."/>
            <person name="Liu H."/>
            <person name="Zhao Y."/>
            <person name="Zhang Z."/>
        </authorList>
    </citation>
    <scope>NUCLEOTIDE SEQUENCE [LARGE SCALE GENOMIC DNA]</scope>
</reference>
<dbReference type="EMBL" id="OR420746">
    <property type="protein sequence ID" value="WMM95505.1"/>
    <property type="molecule type" value="Genomic_DNA"/>
</dbReference>
<evidence type="ECO:0000313" key="2">
    <source>
        <dbReference type="EMBL" id="WMM95505.1"/>
    </source>
</evidence>
<dbReference type="Pfam" id="PF16778">
    <property type="entry name" value="Phage_tail_APC"/>
    <property type="match status" value="1"/>
</dbReference>
<proteinExistence type="predicted"/>
<protein>
    <submittedName>
        <fullName evidence="2">Tail assembly chaperone protein</fullName>
    </submittedName>
</protein>
<feature type="domain" description="Phage tail assembly chaperone-like" evidence="1">
    <location>
        <begin position="75"/>
        <end position="138"/>
    </location>
</feature>
<organism evidence="2 3">
    <name type="scientific">Roseobacter phage CRP-227</name>
    <dbReference type="NCBI Taxonomy" id="3072847"/>
    <lineage>
        <taxon>Viruses</taxon>
        <taxon>Duplodnaviria</taxon>
        <taxon>Heunggongvirae</taxon>
        <taxon>Uroviricota</taxon>
        <taxon>Caudoviricetes</taxon>
        <taxon>Autographivirales</taxon>
        <taxon>Autographivirales incertae sedis</taxon>
        <taxon>Dynamenevirus</taxon>
        <taxon>Dynamenevirus CRP227</taxon>
    </lineage>
</organism>
<dbReference type="Proteomes" id="UP001304490">
    <property type="component" value="Segment"/>
</dbReference>
<dbReference type="Gene3D" id="6.10.140.1310">
    <property type="match status" value="1"/>
</dbReference>
<name>A0AAX3ZYS8_9CAUD</name>